<gene>
    <name evidence="1" type="ORF">EVAR_85551_1</name>
</gene>
<keyword evidence="2" id="KW-1185">Reference proteome</keyword>
<dbReference type="EMBL" id="BGZK01000316">
    <property type="protein sequence ID" value="GBP36302.1"/>
    <property type="molecule type" value="Genomic_DNA"/>
</dbReference>
<evidence type="ECO:0000313" key="1">
    <source>
        <dbReference type="EMBL" id="GBP36302.1"/>
    </source>
</evidence>
<accession>A0A4C1VDE5</accession>
<dbReference type="AlphaFoldDB" id="A0A4C1VDE5"/>
<evidence type="ECO:0000313" key="2">
    <source>
        <dbReference type="Proteomes" id="UP000299102"/>
    </source>
</evidence>
<name>A0A4C1VDE5_EUMVA</name>
<dbReference type="Proteomes" id="UP000299102">
    <property type="component" value="Unassembled WGS sequence"/>
</dbReference>
<protein>
    <submittedName>
        <fullName evidence="1">Uncharacterized protein</fullName>
    </submittedName>
</protein>
<comment type="caution">
    <text evidence="1">The sequence shown here is derived from an EMBL/GenBank/DDBJ whole genome shotgun (WGS) entry which is preliminary data.</text>
</comment>
<organism evidence="1 2">
    <name type="scientific">Eumeta variegata</name>
    <name type="common">Bagworm moth</name>
    <name type="synonym">Eumeta japonica</name>
    <dbReference type="NCBI Taxonomy" id="151549"/>
    <lineage>
        <taxon>Eukaryota</taxon>
        <taxon>Metazoa</taxon>
        <taxon>Ecdysozoa</taxon>
        <taxon>Arthropoda</taxon>
        <taxon>Hexapoda</taxon>
        <taxon>Insecta</taxon>
        <taxon>Pterygota</taxon>
        <taxon>Neoptera</taxon>
        <taxon>Endopterygota</taxon>
        <taxon>Lepidoptera</taxon>
        <taxon>Glossata</taxon>
        <taxon>Ditrysia</taxon>
        <taxon>Tineoidea</taxon>
        <taxon>Psychidae</taxon>
        <taxon>Oiketicinae</taxon>
        <taxon>Eumeta</taxon>
    </lineage>
</organism>
<reference evidence="1 2" key="1">
    <citation type="journal article" date="2019" name="Commun. Biol.">
        <title>The bagworm genome reveals a unique fibroin gene that provides high tensile strength.</title>
        <authorList>
            <person name="Kono N."/>
            <person name="Nakamura H."/>
            <person name="Ohtoshi R."/>
            <person name="Tomita M."/>
            <person name="Numata K."/>
            <person name="Arakawa K."/>
        </authorList>
    </citation>
    <scope>NUCLEOTIDE SEQUENCE [LARGE SCALE GENOMIC DNA]</scope>
</reference>
<sequence>MKRGQVNLQLHSLKKMLAVEEFIPENRQVTCVELGRKLGVGLAAMQGRSGWVPHKLNDDQKFRSSQYSRKPVALIERERKIMVDVVLARMCAPTQFSLSP</sequence>
<proteinExistence type="predicted"/>